<dbReference type="SUPFAM" id="SSF54928">
    <property type="entry name" value="RNA-binding domain, RBD"/>
    <property type="match status" value="1"/>
</dbReference>
<reference evidence="1 2" key="1">
    <citation type="submission" date="2019-09" db="EMBL/GenBank/DDBJ databases">
        <authorList>
            <person name="Ou C."/>
        </authorList>
    </citation>
    <scope>NUCLEOTIDE SEQUENCE [LARGE SCALE GENOMIC DNA]</scope>
    <source>
        <strain evidence="1">S2</strain>
        <tissue evidence="1">Leaf</tissue>
    </source>
</reference>
<reference evidence="1 2" key="3">
    <citation type="submission" date="2019-11" db="EMBL/GenBank/DDBJ databases">
        <title>A de novo genome assembly of a pear dwarfing rootstock.</title>
        <authorList>
            <person name="Wang F."/>
            <person name="Wang J."/>
            <person name="Li S."/>
            <person name="Zhang Y."/>
            <person name="Fang M."/>
            <person name="Ma L."/>
            <person name="Zhao Y."/>
            <person name="Jiang S."/>
        </authorList>
    </citation>
    <scope>NUCLEOTIDE SEQUENCE [LARGE SCALE GENOMIC DNA]</scope>
    <source>
        <strain evidence="1">S2</strain>
        <tissue evidence="1">Leaf</tissue>
    </source>
</reference>
<dbReference type="AlphaFoldDB" id="A0A5N5G3R2"/>
<evidence type="ECO:0000313" key="2">
    <source>
        <dbReference type="Proteomes" id="UP000327157"/>
    </source>
</evidence>
<proteinExistence type="predicted"/>
<dbReference type="OrthoDB" id="439808at2759"/>
<dbReference type="GO" id="GO:0003676">
    <property type="term" value="F:nucleic acid binding"/>
    <property type="evidence" value="ECO:0007669"/>
    <property type="project" value="InterPro"/>
</dbReference>
<sequence length="103" mass="11093">MTASTASLALPSFSPKTLALYTLKAASIAISSEFEQDEEVLSDDGEASHEPKLFVGNLLFSIDSAQLIGIFESAGNVEIVEVIIGVGKRQEDDCDEDVRQEDE</sequence>
<dbReference type="GO" id="GO:1990904">
    <property type="term" value="C:ribonucleoprotein complex"/>
    <property type="evidence" value="ECO:0007669"/>
    <property type="project" value="UniProtKB-KW"/>
</dbReference>
<dbReference type="Proteomes" id="UP000327157">
    <property type="component" value="Chromosome 14"/>
</dbReference>
<protein>
    <submittedName>
        <fullName evidence="1">Ribonucleoprotein</fullName>
    </submittedName>
</protein>
<name>A0A5N5G3R2_9ROSA</name>
<keyword evidence="2" id="KW-1185">Reference proteome</keyword>
<reference evidence="2" key="2">
    <citation type="submission" date="2019-10" db="EMBL/GenBank/DDBJ databases">
        <title>A de novo genome assembly of a pear dwarfing rootstock.</title>
        <authorList>
            <person name="Wang F."/>
            <person name="Wang J."/>
            <person name="Li S."/>
            <person name="Zhang Y."/>
            <person name="Fang M."/>
            <person name="Ma L."/>
            <person name="Zhao Y."/>
            <person name="Jiang S."/>
        </authorList>
    </citation>
    <scope>NUCLEOTIDE SEQUENCE [LARGE SCALE GENOMIC DNA]</scope>
</reference>
<comment type="caution">
    <text evidence="1">The sequence shown here is derived from an EMBL/GenBank/DDBJ whole genome shotgun (WGS) entry which is preliminary data.</text>
</comment>
<keyword evidence="1" id="KW-0687">Ribonucleoprotein</keyword>
<dbReference type="EMBL" id="SMOL01000553">
    <property type="protein sequence ID" value="KAB2608062.1"/>
    <property type="molecule type" value="Genomic_DNA"/>
</dbReference>
<organism evidence="1 2">
    <name type="scientific">Pyrus ussuriensis x Pyrus communis</name>
    <dbReference type="NCBI Taxonomy" id="2448454"/>
    <lineage>
        <taxon>Eukaryota</taxon>
        <taxon>Viridiplantae</taxon>
        <taxon>Streptophyta</taxon>
        <taxon>Embryophyta</taxon>
        <taxon>Tracheophyta</taxon>
        <taxon>Spermatophyta</taxon>
        <taxon>Magnoliopsida</taxon>
        <taxon>eudicotyledons</taxon>
        <taxon>Gunneridae</taxon>
        <taxon>Pentapetalae</taxon>
        <taxon>rosids</taxon>
        <taxon>fabids</taxon>
        <taxon>Rosales</taxon>
        <taxon>Rosaceae</taxon>
        <taxon>Amygdaloideae</taxon>
        <taxon>Maleae</taxon>
        <taxon>Pyrus</taxon>
    </lineage>
</organism>
<evidence type="ECO:0000313" key="1">
    <source>
        <dbReference type="EMBL" id="KAB2608062.1"/>
    </source>
</evidence>
<gene>
    <name evidence="1" type="ORF">D8674_011230</name>
</gene>
<dbReference type="InterPro" id="IPR035979">
    <property type="entry name" value="RBD_domain_sf"/>
</dbReference>
<accession>A0A5N5G3R2</accession>